<keyword evidence="2" id="KW-1185">Reference proteome</keyword>
<comment type="caution">
    <text evidence="1">The sequence shown here is derived from an EMBL/GenBank/DDBJ whole genome shotgun (WGS) entry which is preliminary data.</text>
</comment>
<organism evidence="1 2">
    <name type="scientific">Microscilla marina ATCC 23134</name>
    <dbReference type="NCBI Taxonomy" id="313606"/>
    <lineage>
        <taxon>Bacteria</taxon>
        <taxon>Pseudomonadati</taxon>
        <taxon>Bacteroidota</taxon>
        <taxon>Cytophagia</taxon>
        <taxon>Cytophagales</taxon>
        <taxon>Microscillaceae</taxon>
        <taxon>Microscilla</taxon>
    </lineage>
</organism>
<name>A1ZHG6_MICM2</name>
<proteinExistence type="predicted"/>
<dbReference type="Proteomes" id="UP000004095">
    <property type="component" value="Unassembled WGS sequence"/>
</dbReference>
<evidence type="ECO:0000313" key="2">
    <source>
        <dbReference type="Proteomes" id="UP000004095"/>
    </source>
</evidence>
<dbReference type="EMBL" id="AAWS01000008">
    <property type="protein sequence ID" value="EAY29973.1"/>
    <property type="molecule type" value="Genomic_DNA"/>
</dbReference>
<dbReference type="AlphaFoldDB" id="A1ZHG6"/>
<sequence>MPGWGKHHYWYKRLTESSFKVTKIYRNKGKGYQKRLKQVVKEHLAICSKISIKIDSSLLIIKELINQEAVTKASLMPLYEELVLFFAYFSKHQDLVKRRIIDGEKSRMRKSCFRYMNLIMSGLVKERVIKK</sequence>
<accession>A1ZHG6</accession>
<reference evidence="1 2" key="1">
    <citation type="submission" date="2007-01" db="EMBL/GenBank/DDBJ databases">
        <authorList>
            <person name="Haygood M."/>
            <person name="Podell S."/>
            <person name="Anderson C."/>
            <person name="Hopkinson B."/>
            <person name="Roe K."/>
            <person name="Barbeau K."/>
            <person name="Gaasterland T."/>
            <person name="Ferriera S."/>
            <person name="Johnson J."/>
            <person name="Kravitz S."/>
            <person name="Beeson K."/>
            <person name="Sutton G."/>
            <person name="Rogers Y.-H."/>
            <person name="Friedman R."/>
            <person name="Frazier M."/>
            <person name="Venter J.C."/>
        </authorList>
    </citation>
    <scope>NUCLEOTIDE SEQUENCE [LARGE SCALE GENOMIC DNA]</scope>
    <source>
        <strain evidence="1 2">ATCC 23134</strain>
    </source>
</reference>
<gene>
    <name evidence="1" type="ORF">M23134_05306</name>
</gene>
<evidence type="ECO:0000313" key="1">
    <source>
        <dbReference type="EMBL" id="EAY29973.1"/>
    </source>
</evidence>
<protein>
    <submittedName>
        <fullName evidence="1">Uncharacterized protein</fullName>
    </submittedName>
</protein>